<dbReference type="EMBL" id="AP024485">
    <property type="protein sequence ID" value="BCS88815.1"/>
    <property type="molecule type" value="Genomic_DNA"/>
</dbReference>
<reference evidence="4" key="1">
    <citation type="journal article" date="2022" name="Arch. Microbiol.">
        <title>Pseudodesulfovibrio sediminis sp. nov., a mesophilic and neutrophilic sulfate-reducing bacterium isolated from sediment of a brackish lake.</title>
        <authorList>
            <person name="Takahashi A."/>
            <person name="Kojima H."/>
            <person name="Watanabe M."/>
            <person name="Fukui M."/>
        </authorList>
    </citation>
    <scope>NUCLEOTIDE SEQUENCE</scope>
    <source>
        <strain evidence="4">SF6</strain>
    </source>
</reference>
<evidence type="ECO:0000256" key="2">
    <source>
        <dbReference type="SAM" id="Phobius"/>
    </source>
</evidence>
<dbReference type="RefSeq" id="WP_229590800.1">
    <property type="nucleotide sequence ID" value="NZ_AP024485.1"/>
</dbReference>
<evidence type="ECO:0000259" key="3">
    <source>
        <dbReference type="Pfam" id="PF13717"/>
    </source>
</evidence>
<dbReference type="Pfam" id="PF13717">
    <property type="entry name" value="Zn_ribbon_4"/>
    <property type="match status" value="1"/>
</dbReference>
<keyword evidence="2" id="KW-0472">Membrane</keyword>
<accession>A0ABN6ETK7</accession>
<feature type="transmembrane region" description="Helical" evidence="2">
    <location>
        <begin position="266"/>
        <end position="285"/>
    </location>
</feature>
<sequence>MIVTCPNCETRYNLPDDKVPAGGAKVKCSKCSQIFKAEHPPAPPEEEFDALLEEEAKGGDVPAGDEFDDAFEDVAAAVAADDGAAEVSEDDAFEQAAAAQKNAEEDDFDAAGDDAEDDLFADEDEAKTDAASDDLGDDFASDPADEVVEEDMADMDDLFDDTDETPDADEGAKPSDSDVEDDSMFEGADDDESDADDLFGDDDDEDEDSDDDAGGLFDEDDEDDEADEADEAEASDDSDMDSSLFEEGDDLTLDDKPEKGSGKKSLGCLIIIVVVALALGAAIYFKAWTLMGLDLADTLKDVPFVGQMFMEETGGDEAAAPGELPADRVRKIELKNVKQYYVPNEKVGNLFVVEGKAVNTFPTPKEQIKVEVILYDKDGKVLTSKAFLCGNVLSQFQLQVQTEKEIEDGLASEVGILSNNTFVRSGAATPFMAVFFDPPTGVKEFVVKVVDVGDAD</sequence>
<feature type="compositionally biased region" description="Acidic residues" evidence="1">
    <location>
        <begin position="83"/>
        <end position="93"/>
    </location>
</feature>
<gene>
    <name evidence="4" type="ORF">PSDVSF_20570</name>
</gene>
<feature type="domain" description="Zinc finger/thioredoxin putative" evidence="3">
    <location>
        <begin position="1"/>
        <end position="36"/>
    </location>
</feature>
<feature type="compositionally biased region" description="Acidic residues" evidence="1">
    <location>
        <begin position="104"/>
        <end position="169"/>
    </location>
</feature>
<dbReference type="Pfam" id="PF11906">
    <property type="entry name" value="DUF3426"/>
    <property type="match status" value="1"/>
</dbReference>
<dbReference type="NCBIfam" id="TIGR02098">
    <property type="entry name" value="MJ0042_CXXC"/>
    <property type="match status" value="1"/>
</dbReference>
<dbReference type="Proteomes" id="UP001053296">
    <property type="component" value="Chromosome"/>
</dbReference>
<keyword evidence="2" id="KW-0812">Transmembrane</keyword>
<feature type="compositionally biased region" description="Acidic residues" evidence="1">
    <location>
        <begin position="177"/>
        <end position="252"/>
    </location>
</feature>
<evidence type="ECO:0000313" key="4">
    <source>
        <dbReference type="EMBL" id="BCS88815.1"/>
    </source>
</evidence>
<dbReference type="InterPro" id="IPR021834">
    <property type="entry name" value="DUF3426"/>
</dbReference>
<evidence type="ECO:0000313" key="5">
    <source>
        <dbReference type="Proteomes" id="UP001053296"/>
    </source>
</evidence>
<proteinExistence type="predicted"/>
<evidence type="ECO:0000256" key="1">
    <source>
        <dbReference type="SAM" id="MobiDB-lite"/>
    </source>
</evidence>
<organism evidence="4 5">
    <name type="scientific">Pseudodesulfovibrio sediminis</name>
    <dbReference type="NCBI Taxonomy" id="2810563"/>
    <lineage>
        <taxon>Bacteria</taxon>
        <taxon>Pseudomonadati</taxon>
        <taxon>Thermodesulfobacteriota</taxon>
        <taxon>Desulfovibrionia</taxon>
        <taxon>Desulfovibrionales</taxon>
        <taxon>Desulfovibrionaceae</taxon>
    </lineage>
</organism>
<name>A0ABN6ETK7_9BACT</name>
<keyword evidence="2" id="KW-1133">Transmembrane helix</keyword>
<protein>
    <recommendedName>
        <fullName evidence="3">Zinc finger/thioredoxin putative domain-containing protein</fullName>
    </recommendedName>
</protein>
<dbReference type="InterPro" id="IPR011723">
    <property type="entry name" value="Znf/thioredoxin_put"/>
</dbReference>
<feature type="region of interest" description="Disordered" evidence="1">
    <location>
        <begin position="81"/>
        <end position="262"/>
    </location>
</feature>
<keyword evidence="5" id="KW-1185">Reference proteome</keyword>